<reference evidence="1 2" key="1">
    <citation type="journal article" date="2011" name="Int. J. Syst. Evol. Microbiol.">
        <title>Allobacillus halotolerans gen. nov., sp. nov. isolated from shrimp paste.</title>
        <authorList>
            <person name="Sheu S.Y."/>
            <person name="Arun A.B."/>
            <person name="Jiang S.R."/>
            <person name="Young C.C."/>
            <person name="Chen W.M."/>
        </authorList>
    </citation>
    <scope>NUCLEOTIDE SEQUENCE [LARGE SCALE GENOMIC DNA]</scope>
    <source>
        <strain evidence="1 2">LMG 24826</strain>
    </source>
</reference>
<accession>A0ABS6GQY8</accession>
<protein>
    <submittedName>
        <fullName evidence="1">DUF1128 domain-containing protein</fullName>
    </submittedName>
</protein>
<evidence type="ECO:0000313" key="1">
    <source>
        <dbReference type="EMBL" id="MBU6081326.1"/>
    </source>
</evidence>
<dbReference type="InterPro" id="IPR009507">
    <property type="entry name" value="UPF0435"/>
</dbReference>
<keyword evidence="2" id="KW-1185">Reference proteome</keyword>
<dbReference type="Proteomes" id="UP000812672">
    <property type="component" value="Unassembled WGS sequence"/>
</dbReference>
<sequence>MNLNEPTEENLEFIINDLAEELQIINRSVVKPDNFDLSNYQDIKDLYDMVKAKGQVSVPEIHAIIDELKKFRKN</sequence>
<proteinExistence type="predicted"/>
<dbReference type="RefSeq" id="WP_216687523.1">
    <property type="nucleotide sequence ID" value="NZ_CAUPKR010000005.1"/>
</dbReference>
<dbReference type="Pfam" id="PF06569">
    <property type="entry name" value="DUF1128"/>
    <property type="match status" value="1"/>
</dbReference>
<comment type="caution">
    <text evidence="1">The sequence shown here is derived from an EMBL/GenBank/DDBJ whole genome shotgun (WGS) entry which is preliminary data.</text>
</comment>
<organism evidence="1 2">
    <name type="scientific">Allobacillus halotolerans</name>
    <dbReference type="NCBI Taxonomy" id="570278"/>
    <lineage>
        <taxon>Bacteria</taxon>
        <taxon>Bacillati</taxon>
        <taxon>Bacillota</taxon>
        <taxon>Bacilli</taxon>
        <taxon>Bacillales</taxon>
        <taxon>Bacillaceae</taxon>
        <taxon>Allobacillus</taxon>
    </lineage>
</organism>
<dbReference type="EMBL" id="JAHLZF010000014">
    <property type="protein sequence ID" value="MBU6081326.1"/>
    <property type="molecule type" value="Genomic_DNA"/>
</dbReference>
<gene>
    <name evidence="1" type="ORF">KQ486_09915</name>
</gene>
<name>A0ABS6GQY8_9BACI</name>
<evidence type="ECO:0000313" key="2">
    <source>
        <dbReference type="Proteomes" id="UP000812672"/>
    </source>
</evidence>